<reference evidence="2" key="1">
    <citation type="submission" date="2016-06" db="EMBL/GenBank/DDBJ databases">
        <authorList>
            <person name="Xu Y."/>
            <person name="Nagy A."/>
            <person name="Yan X."/>
            <person name="Kim S.W."/>
            <person name="Haley B."/>
            <person name="Liu N.T."/>
            <person name="Nou X."/>
        </authorList>
    </citation>
    <scope>NUCLEOTIDE SEQUENCE [LARGE SCALE GENOMIC DNA]</scope>
    <source>
        <strain evidence="2">ATCC 49129</strain>
    </source>
</reference>
<name>A0A192A2I3_9RALS</name>
<keyword evidence="2" id="KW-1185">Reference proteome</keyword>
<accession>A0A192A2I3</accession>
<organism evidence="1 2">
    <name type="scientific">Ralstonia insidiosa</name>
    <dbReference type="NCBI Taxonomy" id="190721"/>
    <lineage>
        <taxon>Bacteria</taxon>
        <taxon>Pseudomonadati</taxon>
        <taxon>Pseudomonadota</taxon>
        <taxon>Betaproteobacteria</taxon>
        <taxon>Burkholderiales</taxon>
        <taxon>Burkholderiaceae</taxon>
        <taxon>Ralstonia</taxon>
    </lineage>
</organism>
<protein>
    <submittedName>
        <fullName evidence="1">Uncharacterized protein</fullName>
    </submittedName>
</protein>
<proteinExistence type="predicted"/>
<sequence>MLGNGARQVSGSAARLAQLPSGAIIGINDYQLIGDTAELADLHHHRGYMHGRWTRGTVRMGAQTLAVGGNAGDYHYAVIDQADLTLRQQTALGCRGVFTTPTVVGGCGPVGCVSGTLDMVWQGGTLRLIGSLEVQASGLRATLLIRHYQPDIGTTCHGGSPFGRGTYDLTPVVADNGMLRCAILYRQRFDSGVTYQGVAMFEAHSHFGTQNMYTKNDSNC</sequence>
<evidence type="ECO:0000313" key="2">
    <source>
        <dbReference type="Proteomes" id="UP000078572"/>
    </source>
</evidence>
<dbReference type="AlphaFoldDB" id="A0A192A2I3"/>
<evidence type="ECO:0000313" key="1">
    <source>
        <dbReference type="EMBL" id="ANJ74599.1"/>
    </source>
</evidence>
<dbReference type="OrthoDB" id="8925560at2"/>
<dbReference type="Proteomes" id="UP000078572">
    <property type="component" value="Chromosome 2"/>
</dbReference>
<dbReference type="GeneID" id="61528037"/>
<dbReference type="RefSeq" id="WP_064806577.1">
    <property type="nucleotide sequence ID" value="NZ_CP016023.1"/>
</dbReference>
<gene>
    <name evidence="1" type="ORF">A9Y76_18580</name>
</gene>
<dbReference type="EMBL" id="CP016023">
    <property type="protein sequence ID" value="ANJ74599.1"/>
    <property type="molecule type" value="Genomic_DNA"/>
</dbReference>